<sequence length="115" mass="12123">MSTDCLFCGIVARTVPATVVHETDTVLAFRDIDPQAPSHLLVIPKEHYPDAAAMATADPRLAGDVLAAAGKAAKADGIDATGYRLVFNTGTDANQTVFHAHCHVLGGRRMSWPPG</sequence>
<dbReference type="PRINTS" id="PR00332">
    <property type="entry name" value="HISTRIAD"/>
</dbReference>
<dbReference type="InterPro" id="IPR036265">
    <property type="entry name" value="HIT-like_sf"/>
</dbReference>
<dbReference type="Proteomes" id="UP000545493">
    <property type="component" value="Unassembled WGS sequence"/>
</dbReference>
<feature type="short sequence motif" description="Histidine triad motif" evidence="2 3">
    <location>
        <begin position="99"/>
        <end position="103"/>
    </location>
</feature>
<evidence type="ECO:0000313" key="6">
    <source>
        <dbReference type="Proteomes" id="UP000545493"/>
    </source>
</evidence>
<dbReference type="CDD" id="cd01276">
    <property type="entry name" value="PKCI_related"/>
    <property type="match status" value="1"/>
</dbReference>
<dbReference type="PROSITE" id="PS51084">
    <property type="entry name" value="HIT_2"/>
    <property type="match status" value="1"/>
</dbReference>
<keyword evidence="6" id="KW-1185">Reference proteome</keyword>
<dbReference type="AlphaFoldDB" id="A0A7X5ZR15"/>
<organism evidence="5 6">
    <name type="scientific">Saccharomonospora amisosensis</name>
    <dbReference type="NCBI Taxonomy" id="1128677"/>
    <lineage>
        <taxon>Bacteria</taxon>
        <taxon>Bacillati</taxon>
        <taxon>Actinomycetota</taxon>
        <taxon>Actinomycetes</taxon>
        <taxon>Pseudonocardiales</taxon>
        <taxon>Pseudonocardiaceae</taxon>
        <taxon>Saccharomonospora</taxon>
    </lineage>
</organism>
<dbReference type="EMBL" id="JAAOYM010000001">
    <property type="protein sequence ID" value="NIJ11860.1"/>
    <property type="molecule type" value="Genomic_DNA"/>
</dbReference>
<protein>
    <submittedName>
        <fullName evidence="5">Histidine triad (HIT) family protein</fullName>
    </submittedName>
</protein>
<feature type="domain" description="HIT" evidence="4">
    <location>
        <begin position="6"/>
        <end position="115"/>
    </location>
</feature>
<feature type="active site" description="Tele-AMP-histidine intermediate" evidence="1">
    <location>
        <position position="101"/>
    </location>
</feature>
<dbReference type="Gene3D" id="3.30.428.10">
    <property type="entry name" value="HIT-like"/>
    <property type="match status" value="1"/>
</dbReference>
<evidence type="ECO:0000259" key="4">
    <source>
        <dbReference type="PROSITE" id="PS51084"/>
    </source>
</evidence>
<dbReference type="SUPFAM" id="SSF54197">
    <property type="entry name" value="HIT-like"/>
    <property type="match status" value="1"/>
</dbReference>
<evidence type="ECO:0000256" key="2">
    <source>
        <dbReference type="PIRSR" id="PIRSR601310-3"/>
    </source>
</evidence>
<dbReference type="RefSeq" id="WP_167169758.1">
    <property type="nucleotide sequence ID" value="NZ_JAAOYM010000001.1"/>
</dbReference>
<name>A0A7X5ZR15_9PSEU</name>
<dbReference type="GO" id="GO:0003824">
    <property type="term" value="F:catalytic activity"/>
    <property type="evidence" value="ECO:0007669"/>
    <property type="project" value="InterPro"/>
</dbReference>
<proteinExistence type="predicted"/>
<dbReference type="Pfam" id="PF01230">
    <property type="entry name" value="HIT"/>
    <property type="match status" value="1"/>
</dbReference>
<dbReference type="PANTHER" id="PTHR23089">
    <property type="entry name" value="HISTIDINE TRIAD HIT PROTEIN"/>
    <property type="match status" value="1"/>
</dbReference>
<accession>A0A7X5ZR15</accession>
<evidence type="ECO:0000313" key="5">
    <source>
        <dbReference type="EMBL" id="NIJ11860.1"/>
    </source>
</evidence>
<evidence type="ECO:0000256" key="3">
    <source>
        <dbReference type="PROSITE-ProRule" id="PRU00464"/>
    </source>
</evidence>
<comment type="caution">
    <text evidence="5">The sequence shown here is derived from an EMBL/GenBank/DDBJ whole genome shotgun (WGS) entry which is preliminary data.</text>
</comment>
<evidence type="ECO:0000256" key="1">
    <source>
        <dbReference type="PIRSR" id="PIRSR601310-1"/>
    </source>
</evidence>
<dbReference type="InterPro" id="IPR011146">
    <property type="entry name" value="HIT-like"/>
</dbReference>
<dbReference type="InterPro" id="IPR001310">
    <property type="entry name" value="Histidine_triad_HIT"/>
</dbReference>
<gene>
    <name evidence="5" type="ORF">FHU38_002204</name>
</gene>
<reference evidence="5 6" key="1">
    <citation type="submission" date="2020-03" db="EMBL/GenBank/DDBJ databases">
        <title>Sequencing the genomes of 1000 actinobacteria strains.</title>
        <authorList>
            <person name="Klenk H.-P."/>
        </authorList>
    </citation>
    <scope>NUCLEOTIDE SEQUENCE [LARGE SCALE GENOMIC DNA]</scope>
    <source>
        <strain evidence="5 6">DSM 45685</strain>
    </source>
</reference>